<dbReference type="AlphaFoldDB" id="A0AAF3EEU5"/>
<dbReference type="Proteomes" id="UP000887575">
    <property type="component" value="Unassembled WGS sequence"/>
</dbReference>
<feature type="region of interest" description="Disordered" evidence="1">
    <location>
        <begin position="79"/>
        <end position="135"/>
    </location>
</feature>
<keyword evidence="2" id="KW-1185">Reference proteome</keyword>
<accession>A0AAF3EEU5</accession>
<proteinExistence type="predicted"/>
<protein>
    <submittedName>
        <fullName evidence="3">Uncharacterized protein</fullName>
    </submittedName>
</protein>
<dbReference type="WBParaSite" id="MBELARI_LOCUS12500">
    <property type="protein sequence ID" value="MBELARI_LOCUS12500"/>
    <property type="gene ID" value="MBELARI_LOCUS12500"/>
</dbReference>
<organism evidence="2 3">
    <name type="scientific">Mesorhabditis belari</name>
    <dbReference type="NCBI Taxonomy" id="2138241"/>
    <lineage>
        <taxon>Eukaryota</taxon>
        <taxon>Metazoa</taxon>
        <taxon>Ecdysozoa</taxon>
        <taxon>Nematoda</taxon>
        <taxon>Chromadorea</taxon>
        <taxon>Rhabditida</taxon>
        <taxon>Rhabditina</taxon>
        <taxon>Rhabditomorpha</taxon>
        <taxon>Rhabditoidea</taxon>
        <taxon>Rhabditidae</taxon>
        <taxon>Mesorhabditinae</taxon>
        <taxon>Mesorhabditis</taxon>
    </lineage>
</organism>
<name>A0AAF3EEU5_9BILA</name>
<evidence type="ECO:0000313" key="3">
    <source>
        <dbReference type="WBParaSite" id="MBELARI_LOCUS12500"/>
    </source>
</evidence>
<sequence>MGLFKNMAKNKKKHQVAVAAKKMKKVFKKKAKQDAVMDQEQIAEVVGAMEVDQSTTATTPKKVPFVREGKIKRTQLPLVPPSHIKKGSQKTNTKAEKKGGVLFQRPLTKKKARKLLRDQTREERNREREANQMQQ</sequence>
<reference evidence="3" key="1">
    <citation type="submission" date="2024-02" db="UniProtKB">
        <authorList>
            <consortium name="WormBaseParasite"/>
        </authorList>
    </citation>
    <scope>IDENTIFICATION</scope>
</reference>
<feature type="compositionally biased region" description="Basic and acidic residues" evidence="1">
    <location>
        <begin position="115"/>
        <end position="135"/>
    </location>
</feature>
<evidence type="ECO:0000313" key="2">
    <source>
        <dbReference type="Proteomes" id="UP000887575"/>
    </source>
</evidence>
<evidence type="ECO:0000256" key="1">
    <source>
        <dbReference type="SAM" id="MobiDB-lite"/>
    </source>
</evidence>